<dbReference type="KEGG" id="ttt:THITE_2110491"/>
<evidence type="ECO:0000313" key="2">
    <source>
        <dbReference type="Proteomes" id="UP000008181"/>
    </source>
</evidence>
<keyword evidence="2" id="KW-1185">Reference proteome</keyword>
<dbReference type="OrthoDB" id="413520at2759"/>
<name>G2QT59_THETT</name>
<dbReference type="GO" id="GO:0008757">
    <property type="term" value="F:S-adenosylmethionine-dependent methyltransferase activity"/>
    <property type="evidence" value="ECO:0007669"/>
    <property type="project" value="UniProtKB-ARBA"/>
</dbReference>
<dbReference type="InterPro" id="IPR019410">
    <property type="entry name" value="Methyltransf_16"/>
</dbReference>
<reference evidence="1 2" key="1">
    <citation type="journal article" date="2011" name="Nat. Biotechnol.">
        <title>Comparative genomic analysis of the thermophilic biomass-degrading fungi Myceliophthora thermophila and Thielavia terrestris.</title>
        <authorList>
            <person name="Berka R.M."/>
            <person name="Grigoriev I.V."/>
            <person name="Otillar R."/>
            <person name="Salamov A."/>
            <person name="Grimwood J."/>
            <person name="Reid I."/>
            <person name="Ishmael N."/>
            <person name="John T."/>
            <person name="Darmond C."/>
            <person name="Moisan M.-C."/>
            <person name="Henrissat B."/>
            <person name="Coutinho P.M."/>
            <person name="Lombard V."/>
            <person name="Natvig D.O."/>
            <person name="Lindquist E."/>
            <person name="Schmutz J."/>
            <person name="Lucas S."/>
            <person name="Harris P."/>
            <person name="Powlowski J."/>
            <person name="Bellemare A."/>
            <person name="Taylor D."/>
            <person name="Butler G."/>
            <person name="de Vries R.P."/>
            <person name="Allijn I.E."/>
            <person name="van den Brink J."/>
            <person name="Ushinsky S."/>
            <person name="Storms R."/>
            <person name="Powell A.J."/>
            <person name="Paulsen I.T."/>
            <person name="Elbourne L.D.H."/>
            <person name="Baker S.E."/>
            <person name="Magnuson J."/>
            <person name="LaBoissiere S."/>
            <person name="Clutterbuck A.J."/>
            <person name="Martinez D."/>
            <person name="Wogulis M."/>
            <person name="de Leon A.L."/>
            <person name="Rey M.W."/>
            <person name="Tsang A."/>
        </authorList>
    </citation>
    <scope>NUCLEOTIDE SEQUENCE [LARGE SCALE GENOMIC DNA]</scope>
    <source>
        <strain evidence="2">ATCC 38088 / NRRL 8126</strain>
    </source>
</reference>
<organism evidence="1 2">
    <name type="scientific">Thermothielavioides terrestris (strain ATCC 38088 / NRRL 8126)</name>
    <name type="common">Thielavia terrestris</name>
    <dbReference type="NCBI Taxonomy" id="578455"/>
    <lineage>
        <taxon>Eukaryota</taxon>
        <taxon>Fungi</taxon>
        <taxon>Dikarya</taxon>
        <taxon>Ascomycota</taxon>
        <taxon>Pezizomycotina</taxon>
        <taxon>Sordariomycetes</taxon>
        <taxon>Sordariomycetidae</taxon>
        <taxon>Sordariales</taxon>
        <taxon>Chaetomiaceae</taxon>
        <taxon>Thermothielavioides</taxon>
        <taxon>Thermothielavioides terrestris</taxon>
    </lineage>
</organism>
<dbReference type="eggNOG" id="KOG2793">
    <property type="taxonomic scope" value="Eukaryota"/>
</dbReference>
<sequence length="412" mass="43467">MHYIRFCRPPEVQAGRSQASVKIVLTITTDLSDAFLSPRNPVPLAVIGAYTERGPGGDGADRLIPAPLTAAGSPPTWRAGMRVLKLDLPLPPLPRPLETLQIRPLSRQLAALATSDVLPGDRGLIMPVYADMPREPGAVGPSVCFRSLRLSAGDGRGGAGAAAAAAAVPPLQIEEDLGESIARHIWDSGVVMVSMLADLCSVGSPAGGGGPLPRLRSILLQQLHRPLNILELGCGVGVLGIGLARILSLAQQAEAGAKEPPHILMTDLPEAEGKARANIARQAGSFEVAPADLDFEPLDWQDGQHGKFGGKAGSRAWDLVVLCDCTYNTDTLPPLVKTLSALHGHTARLGSSAAEAPTKTEVLVATKPRHSSERIFFDLMSADGWVVREQTVLPLPLLDAEGQTVEVYLFGK</sequence>
<dbReference type="AlphaFoldDB" id="G2QT59"/>
<dbReference type="PANTHER" id="PTHR14614:SF132">
    <property type="entry name" value="PROTEIN-LYSINE METHYLTRANSFERASE C42C1.13"/>
    <property type="match status" value="1"/>
</dbReference>
<dbReference type="InterPro" id="IPR029063">
    <property type="entry name" value="SAM-dependent_MTases_sf"/>
</dbReference>
<dbReference type="GeneID" id="11515610"/>
<evidence type="ECO:0000313" key="1">
    <source>
        <dbReference type="EMBL" id="AEO64385.1"/>
    </source>
</evidence>
<dbReference type="Proteomes" id="UP000008181">
    <property type="component" value="Chromosome 1"/>
</dbReference>
<dbReference type="HOGENOM" id="CLU_036731_0_0_1"/>
<dbReference type="STRING" id="578455.G2QT59"/>
<gene>
    <name evidence="1" type="ORF">THITE_2110491</name>
</gene>
<proteinExistence type="predicted"/>
<dbReference type="Pfam" id="PF10294">
    <property type="entry name" value="Methyltransf_16"/>
    <property type="match status" value="1"/>
</dbReference>
<protein>
    <submittedName>
        <fullName evidence="1">Uncharacterized protein</fullName>
    </submittedName>
</protein>
<dbReference type="RefSeq" id="XP_003650721.1">
    <property type="nucleotide sequence ID" value="XM_003650673.1"/>
</dbReference>
<dbReference type="Gene3D" id="3.40.50.150">
    <property type="entry name" value="Vaccinia Virus protein VP39"/>
    <property type="match status" value="1"/>
</dbReference>
<dbReference type="GO" id="GO:0005829">
    <property type="term" value="C:cytosol"/>
    <property type="evidence" value="ECO:0007669"/>
    <property type="project" value="TreeGrafter"/>
</dbReference>
<dbReference type="PANTHER" id="PTHR14614">
    <property type="entry name" value="HEPATOCELLULAR CARCINOMA-ASSOCIATED ANTIGEN"/>
    <property type="match status" value="1"/>
</dbReference>
<dbReference type="EMBL" id="CP003009">
    <property type="protein sequence ID" value="AEO64385.1"/>
    <property type="molecule type" value="Genomic_DNA"/>
</dbReference>
<dbReference type="SUPFAM" id="SSF53335">
    <property type="entry name" value="S-adenosyl-L-methionine-dependent methyltransferases"/>
    <property type="match status" value="1"/>
</dbReference>
<accession>G2QT59</accession>